<evidence type="ECO:0000313" key="1">
    <source>
        <dbReference type="EMBL" id="RCK65838.1"/>
    </source>
</evidence>
<gene>
    <name evidence="1" type="ORF">Cantr_01474</name>
</gene>
<proteinExistence type="predicted"/>
<evidence type="ECO:0000313" key="2">
    <source>
        <dbReference type="Proteomes" id="UP000253472"/>
    </source>
</evidence>
<protein>
    <submittedName>
        <fullName evidence="1">Uncharacterized protein</fullName>
    </submittedName>
</protein>
<dbReference type="AlphaFoldDB" id="A0A367YJ21"/>
<name>A0A367YJ21_9ASCO</name>
<comment type="caution">
    <text evidence="1">The sequence shown here is derived from an EMBL/GenBank/DDBJ whole genome shotgun (WGS) entry which is preliminary data.</text>
</comment>
<keyword evidence="2" id="KW-1185">Reference proteome</keyword>
<dbReference type="OrthoDB" id="4065753at2759"/>
<organism evidence="1 2">
    <name type="scientific">Candida viswanathii</name>
    <dbReference type="NCBI Taxonomy" id="5486"/>
    <lineage>
        <taxon>Eukaryota</taxon>
        <taxon>Fungi</taxon>
        <taxon>Dikarya</taxon>
        <taxon>Ascomycota</taxon>
        <taxon>Saccharomycotina</taxon>
        <taxon>Pichiomycetes</taxon>
        <taxon>Debaryomycetaceae</taxon>
        <taxon>Candida/Lodderomyces clade</taxon>
        <taxon>Candida</taxon>
    </lineage>
</organism>
<dbReference type="EMBL" id="QLNQ01000019">
    <property type="protein sequence ID" value="RCK65838.1"/>
    <property type="molecule type" value="Genomic_DNA"/>
</dbReference>
<reference evidence="1 2" key="1">
    <citation type="submission" date="2018-06" db="EMBL/GenBank/DDBJ databases">
        <title>Whole genome sequencing of Candida tropicalis (genome annotated by CSBL at Korea University).</title>
        <authorList>
            <person name="Ahn J."/>
        </authorList>
    </citation>
    <scope>NUCLEOTIDE SEQUENCE [LARGE SCALE GENOMIC DNA]</scope>
    <source>
        <strain evidence="1 2">ATCC 20962</strain>
    </source>
</reference>
<sequence>MSSEDNKDVLDMASLVSIPYILENDVMLTQEENNTLKETYTELCSLFKQRNYNGILFMLPQLYTFPSLPLLFHLIIGCTMIRVGRTEGGFRELGLAIRLSGIDDQRIKYLSILANMNAELNDKKSVQGCIAEVLDIIRMNAESQQGFEMDAVALVEFEKKLLLKMESIQEKDPIKCKSFEDQIFELTRLKRYHDKDTFTGKCQFIVNKISCAERLLEAWSKEKKTPKTDPLKYLLEAILACGPEVAYSSIRKIEPILNQYLEHLSMSSKKSFSGLNKTRSVSLFSKRRDSNDGVEKSKEFQINTPTKIGIIKAFMCMLRCQYADAGKQFSLLLANVKDEAFLQLNLLKYYCQANESNLTKKNLEFILFNLEKSEYGGALRQLILATIYEKLYKMTVTTHTEAKSNKFNWIFKHNSSAKTYLKSSIECYILSIMSSPEDDLFIPQSYDKILSLLIYNDSDIRIITFFYQLRYYFTLRADYTYLHVPGLLDDFVPENTKSNQRLLQDIIENIEHKDYQKNGQRPDIEAVDEFQFVSFWVKQYQMQKELSPSLKIFHSYLYF</sequence>
<accession>A0A367YJ21</accession>
<dbReference type="Proteomes" id="UP000253472">
    <property type="component" value="Unassembled WGS sequence"/>
</dbReference>